<reference evidence="2 3" key="1">
    <citation type="submission" date="2023-10" db="EMBL/GenBank/DDBJ databases">
        <authorList>
            <person name="Maclean D."/>
            <person name="Macfadyen A."/>
        </authorList>
    </citation>
    <scope>NUCLEOTIDE SEQUENCE [LARGE SCALE GENOMIC DNA]</scope>
</reference>
<evidence type="ECO:0000313" key="3">
    <source>
        <dbReference type="Proteomes" id="UP001314263"/>
    </source>
</evidence>
<protein>
    <submittedName>
        <fullName evidence="2">Uncharacterized protein</fullName>
    </submittedName>
</protein>
<keyword evidence="3" id="KW-1185">Reference proteome</keyword>
<name>A0AAV1IIX4_9CHLO</name>
<comment type="caution">
    <text evidence="2">The sequence shown here is derived from an EMBL/GenBank/DDBJ whole genome shotgun (WGS) entry which is preliminary data.</text>
</comment>
<dbReference type="Proteomes" id="UP001314263">
    <property type="component" value="Unassembled WGS sequence"/>
</dbReference>
<organism evidence="2 3">
    <name type="scientific">Coccomyxa viridis</name>
    <dbReference type="NCBI Taxonomy" id="1274662"/>
    <lineage>
        <taxon>Eukaryota</taxon>
        <taxon>Viridiplantae</taxon>
        <taxon>Chlorophyta</taxon>
        <taxon>core chlorophytes</taxon>
        <taxon>Trebouxiophyceae</taxon>
        <taxon>Trebouxiophyceae incertae sedis</taxon>
        <taxon>Coccomyxaceae</taxon>
        <taxon>Coccomyxa</taxon>
    </lineage>
</organism>
<accession>A0AAV1IIX4</accession>
<evidence type="ECO:0000313" key="2">
    <source>
        <dbReference type="EMBL" id="CAK0786165.1"/>
    </source>
</evidence>
<dbReference type="AlphaFoldDB" id="A0AAV1IIX4"/>
<feature type="region of interest" description="Disordered" evidence="1">
    <location>
        <begin position="212"/>
        <end position="260"/>
    </location>
</feature>
<evidence type="ECO:0000256" key="1">
    <source>
        <dbReference type="SAM" id="MobiDB-lite"/>
    </source>
</evidence>
<gene>
    <name evidence="2" type="ORF">CVIRNUC_009378</name>
</gene>
<dbReference type="EMBL" id="CAUYUE010000014">
    <property type="protein sequence ID" value="CAK0786165.1"/>
    <property type="molecule type" value="Genomic_DNA"/>
</dbReference>
<sequence>MTRAANLFHYCSSRAYSSSEDLKDGARRLFGIAYEIIWAPVTVPKAAISYGLSFPLTRALVLLPLQFVQRSRSGGKVIKFTLVDASGRATSTQPVWAQWNYDVAGLLELLEKHLQLQQKQVWIECLGVTQKGIFKDTYTILPPTTTVKDFALPLTSIVAFVESHPSAAADAMLASNGPANHAITPDASPDKAGRSSKEFFILPADARSGPQSLLLASHPLPTNMSDSHSDADSPLGSPVSTSNRPPFSPFTEVMGGPRWI</sequence>
<proteinExistence type="predicted"/>